<proteinExistence type="predicted"/>
<sequence length="249" mass="27625">MKKLNKKKLIFIPIIILFTLCLLFFMYVYSGVYTGDYTSQKDLLDATNVNIENTDYITFTPKDQSNNIGFIFYPGGKVTADAYAPLMKKISENGFKVIIPKMPFNLAVFSPNKADGIINKNPEIHTWVIGGHSLGGTMAASYAYNNPDKITGLIMYASYPQDKHNFKDRNISVLSLYGSEDGVASLANIENSKNLFPSSAVFNVIQGGNHGNFGNYGNQKGDHESLITREGQQTQTLKFTADFLNNLSN</sequence>
<evidence type="ECO:0000256" key="1">
    <source>
        <dbReference type="SAM" id="Phobius"/>
    </source>
</evidence>
<dbReference type="GO" id="GO:0016787">
    <property type="term" value="F:hydrolase activity"/>
    <property type="evidence" value="ECO:0007669"/>
    <property type="project" value="UniProtKB-KW"/>
</dbReference>
<dbReference type="RefSeq" id="WP_090038868.1">
    <property type="nucleotide sequence ID" value="NZ_FOKI01000004.1"/>
</dbReference>
<feature type="domain" description="Alpha/beta hydrolase fold-5" evidence="2">
    <location>
        <begin position="70"/>
        <end position="233"/>
    </location>
</feature>
<dbReference type="OrthoDB" id="9780932at2"/>
<dbReference type="InterPro" id="IPR029059">
    <property type="entry name" value="AB_hydrolase_5"/>
</dbReference>
<name>A0A1I0W654_9CLOT</name>
<keyword evidence="1" id="KW-0812">Transmembrane</keyword>
<gene>
    <name evidence="3" type="ORF">SAMN04488528_100470</name>
</gene>
<dbReference type="SUPFAM" id="SSF53474">
    <property type="entry name" value="alpha/beta-Hydrolases"/>
    <property type="match status" value="1"/>
</dbReference>
<dbReference type="AlphaFoldDB" id="A0A1I0W654"/>
<dbReference type="EMBL" id="FOKI01000004">
    <property type="protein sequence ID" value="SFA84041.1"/>
    <property type="molecule type" value="Genomic_DNA"/>
</dbReference>
<dbReference type="STRING" id="84698.SAMN04488528_100470"/>
<keyword evidence="3" id="KW-0378">Hydrolase</keyword>
<keyword evidence="1" id="KW-0472">Membrane</keyword>
<feature type="transmembrane region" description="Helical" evidence="1">
    <location>
        <begin position="9"/>
        <end position="29"/>
    </location>
</feature>
<organism evidence="3 4">
    <name type="scientific">Clostridium frigidicarnis</name>
    <dbReference type="NCBI Taxonomy" id="84698"/>
    <lineage>
        <taxon>Bacteria</taxon>
        <taxon>Bacillati</taxon>
        <taxon>Bacillota</taxon>
        <taxon>Clostridia</taxon>
        <taxon>Eubacteriales</taxon>
        <taxon>Clostridiaceae</taxon>
        <taxon>Clostridium</taxon>
    </lineage>
</organism>
<reference evidence="3 4" key="1">
    <citation type="submission" date="2016-10" db="EMBL/GenBank/DDBJ databases">
        <authorList>
            <person name="de Groot N.N."/>
        </authorList>
    </citation>
    <scope>NUCLEOTIDE SEQUENCE [LARGE SCALE GENOMIC DNA]</scope>
    <source>
        <strain evidence="3 4">DSM 12271</strain>
    </source>
</reference>
<evidence type="ECO:0000313" key="4">
    <source>
        <dbReference type="Proteomes" id="UP000198619"/>
    </source>
</evidence>
<dbReference type="InterPro" id="IPR029058">
    <property type="entry name" value="AB_hydrolase_fold"/>
</dbReference>
<keyword evidence="1" id="KW-1133">Transmembrane helix</keyword>
<keyword evidence="4" id="KW-1185">Reference proteome</keyword>
<protein>
    <submittedName>
        <fullName evidence="3">Alpha/beta hydrolase family protein</fullName>
    </submittedName>
</protein>
<accession>A0A1I0W654</accession>
<dbReference type="Pfam" id="PF12695">
    <property type="entry name" value="Abhydrolase_5"/>
    <property type="match status" value="1"/>
</dbReference>
<dbReference type="Proteomes" id="UP000198619">
    <property type="component" value="Unassembled WGS sequence"/>
</dbReference>
<evidence type="ECO:0000259" key="2">
    <source>
        <dbReference type="Pfam" id="PF12695"/>
    </source>
</evidence>
<dbReference type="Gene3D" id="3.40.50.1820">
    <property type="entry name" value="alpha/beta hydrolase"/>
    <property type="match status" value="1"/>
</dbReference>
<evidence type="ECO:0000313" key="3">
    <source>
        <dbReference type="EMBL" id="SFA84041.1"/>
    </source>
</evidence>